<comment type="subcellular location">
    <subcellularLocation>
        <location evidence="1">Chromosome</location>
        <location evidence="1">Centromere</location>
    </subcellularLocation>
</comment>
<proteinExistence type="inferred from homology"/>
<feature type="region of interest" description="Disordered" evidence="9">
    <location>
        <begin position="202"/>
        <end position="255"/>
    </location>
</feature>
<dbReference type="Proteomes" id="UP000037136">
    <property type="component" value="Unassembled WGS sequence"/>
</dbReference>
<dbReference type="OrthoDB" id="5394106at2759"/>
<accession>A0A2A9PGS8</accession>
<protein>
    <recommendedName>
        <fullName evidence="14">Shugoshin</fullName>
    </recommendedName>
</protein>
<dbReference type="InterPro" id="IPR011515">
    <property type="entry name" value="Shugoshin_C"/>
</dbReference>
<keyword evidence="8" id="KW-0137">Centromere</keyword>
<evidence type="ECO:0000256" key="2">
    <source>
        <dbReference type="ARBA" id="ARBA00010845"/>
    </source>
</evidence>
<evidence type="ECO:0000259" key="11">
    <source>
        <dbReference type="Pfam" id="PF07558"/>
    </source>
</evidence>
<name>A0A2A9PGS8_OPHUN</name>
<evidence type="ECO:0000313" key="12">
    <source>
        <dbReference type="EMBL" id="PFH60103.1"/>
    </source>
</evidence>
<evidence type="ECO:0008006" key="14">
    <source>
        <dbReference type="Google" id="ProtNLM"/>
    </source>
</evidence>
<feature type="compositionally biased region" description="Low complexity" evidence="9">
    <location>
        <begin position="382"/>
        <end position="401"/>
    </location>
</feature>
<gene>
    <name evidence="12" type="ORF">XA68_11458</name>
</gene>
<keyword evidence="3" id="KW-0158">Chromosome</keyword>
<dbReference type="STRING" id="268505.A0A2A9PGS8"/>
<feature type="region of interest" description="Disordered" evidence="9">
    <location>
        <begin position="271"/>
        <end position="646"/>
    </location>
</feature>
<dbReference type="GO" id="GO:0000779">
    <property type="term" value="C:condensed chromosome, centromeric region"/>
    <property type="evidence" value="ECO:0007669"/>
    <property type="project" value="UniProtKB-ARBA"/>
</dbReference>
<keyword evidence="5" id="KW-0159">Chromosome partition</keyword>
<dbReference type="EMBL" id="LAZP02000151">
    <property type="protein sequence ID" value="PFH60103.1"/>
    <property type="molecule type" value="Genomic_DNA"/>
</dbReference>
<feature type="compositionally biased region" description="Basic residues" evidence="9">
    <location>
        <begin position="368"/>
        <end position="378"/>
    </location>
</feature>
<evidence type="ECO:0000256" key="4">
    <source>
        <dbReference type="ARBA" id="ARBA00022618"/>
    </source>
</evidence>
<evidence type="ECO:0000256" key="1">
    <source>
        <dbReference type="ARBA" id="ARBA00004584"/>
    </source>
</evidence>
<sequence length="646" mass="70033">MARLNEPLVSTDTLETLRKKMLRQNRDLAKSNNARALRIRDLENECTCMLSENLELRGRILELEKQVEDGDARRIADHALAIKSKLESQLTDWTSLIAELGVEPPPKRRSPAQRRPTMRSRLSFSASRPSPSQRRLRDVAREIDELGHISENKAGPRRSMNPEQILALRSQADLADSPELGPPPLSKFIDEDPVKVDSPIKATVPMETQTPSPTRSIEPPILFAEPPTSPVPEPSSPSPIMSVQQLDIPPPPPEAINSMARKLVVLSVKTGAKRKLSVRDDGGDGPTQPAAAKENQVVKMAAEKPQGAEKAEIKKLPAGARKDERERRKSCKARQPLAAKSINEDLRSPNKKVDGLATTKQEPVKTKLSSHGRSKSKTKSNPSMAAPEVAVASPEPLASPLQPAPASPPRPEQLEPPRPVNEDAFLSPSSPEPGVSCSDHHGGDTPPPADISASGEATRPSRRNRAAISYAEPNLRDKMRRPSKQLFDAVTGEGKNRRSSQAETPKTRSGPEPPPSGGEPWAAVKEPPPSPLAGKQSPPQELPDSVATTRRRRPSSTSAGKSESVAGGARVGRSEDQGHAETNDADVYEFTSSSPLAEADGDEAAQEPDNVTTRRQTLSSSRRPSTVDRVSGTRDRGNGRRRSMMV</sequence>
<feature type="compositionally biased region" description="Basic and acidic residues" evidence="9">
    <location>
        <begin position="306"/>
        <end position="327"/>
    </location>
</feature>
<reference evidence="12 13" key="2">
    <citation type="journal article" date="2017" name="Sci. Rep.">
        <title>Ant-infecting Ophiocordyceps genomes reveal a high diversity of potential behavioral manipulation genes and a possible major role for enterotoxins.</title>
        <authorList>
            <person name="de Bekker C."/>
            <person name="Ohm R.A."/>
            <person name="Evans H.C."/>
            <person name="Brachmann A."/>
            <person name="Hughes D.P."/>
        </authorList>
    </citation>
    <scope>NUCLEOTIDE SEQUENCE [LARGE SCALE GENOMIC DNA]</scope>
    <source>
        <strain evidence="12 13">SC16a</strain>
    </source>
</reference>
<feature type="compositionally biased region" description="Polar residues" evidence="9">
    <location>
        <begin position="206"/>
        <end position="215"/>
    </location>
</feature>
<dbReference type="GO" id="GO:0045132">
    <property type="term" value="P:meiotic chromosome segregation"/>
    <property type="evidence" value="ECO:0007669"/>
    <property type="project" value="InterPro"/>
</dbReference>
<feature type="region of interest" description="Disordered" evidence="9">
    <location>
        <begin position="101"/>
        <end position="136"/>
    </location>
</feature>
<feature type="domain" description="Shugoshin C-terminal" evidence="10">
    <location>
        <begin position="459"/>
        <end position="481"/>
    </location>
</feature>
<evidence type="ECO:0000256" key="6">
    <source>
        <dbReference type="ARBA" id="ARBA00023054"/>
    </source>
</evidence>
<feature type="domain" description="Shugoshin N-terminal coiled-coil" evidence="11">
    <location>
        <begin position="17"/>
        <end position="61"/>
    </location>
</feature>
<reference evidence="12 13" key="1">
    <citation type="journal article" date="2015" name="BMC Genomics">
        <title>Gene expression during zombie ant biting behavior reflects the complexity underlying fungal parasitic behavioral manipulation.</title>
        <authorList>
            <person name="de Bekker C."/>
            <person name="Ohm R.A."/>
            <person name="Loreto R.G."/>
            <person name="Sebastian A."/>
            <person name="Albert I."/>
            <person name="Merrow M."/>
            <person name="Brachmann A."/>
            <person name="Hughes D.P."/>
        </authorList>
    </citation>
    <scope>NUCLEOTIDE SEQUENCE [LARGE SCALE GENOMIC DNA]</scope>
    <source>
        <strain evidence="12 13">SC16a</strain>
    </source>
</reference>
<keyword evidence="4" id="KW-0132">Cell division</keyword>
<evidence type="ECO:0000259" key="10">
    <source>
        <dbReference type="Pfam" id="PF07557"/>
    </source>
</evidence>
<organism evidence="12 13">
    <name type="scientific">Ophiocordyceps unilateralis</name>
    <name type="common">Zombie-ant fungus</name>
    <name type="synonym">Torrubia unilateralis</name>
    <dbReference type="NCBI Taxonomy" id="268505"/>
    <lineage>
        <taxon>Eukaryota</taxon>
        <taxon>Fungi</taxon>
        <taxon>Dikarya</taxon>
        <taxon>Ascomycota</taxon>
        <taxon>Pezizomycotina</taxon>
        <taxon>Sordariomycetes</taxon>
        <taxon>Hypocreomycetidae</taxon>
        <taxon>Hypocreales</taxon>
        <taxon>Ophiocordycipitaceae</taxon>
        <taxon>Ophiocordyceps</taxon>
    </lineage>
</organism>
<comment type="caution">
    <text evidence="12">The sequence shown here is derived from an EMBL/GenBank/DDBJ whole genome shotgun (WGS) entry which is preliminary data.</text>
</comment>
<evidence type="ECO:0000256" key="7">
    <source>
        <dbReference type="ARBA" id="ARBA00023306"/>
    </source>
</evidence>
<dbReference type="Pfam" id="PF07557">
    <property type="entry name" value="Shugoshin_C"/>
    <property type="match status" value="1"/>
</dbReference>
<evidence type="ECO:0000256" key="9">
    <source>
        <dbReference type="SAM" id="MobiDB-lite"/>
    </source>
</evidence>
<feature type="compositionally biased region" description="Pro residues" evidence="9">
    <location>
        <begin position="402"/>
        <end position="419"/>
    </location>
</feature>
<feature type="compositionally biased region" description="Pro residues" evidence="9">
    <location>
        <begin position="227"/>
        <end position="237"/>
    </location>
</feature>
<dbReference type="AlphaFoldDB" id="A0A2A9PGS8"/>
<dbReference type="Pfam" id="PF07558">
    <property type="entry name" value="Shugoshin_N"/>
    <property type="match status" value="1"/>
</dbReference>
<feature type="compositionally biased region" description="Basic residues" evidence="9">
    <location>
        <begin position="107"/>
        <end position="118"/>
    </location>
</feature>
<dbReference type="GO" id="GO:0051301">
    <property type="term" value="P:cell division"/>
    <property type="evidence" value="ECO:0007669"/>
    <property type="project" value="UniProtKB-KW"/>
</dbReference>
<dbReference type="GO" id="GO:0005634">
    <property type="term" value="C:nucleus"/>
    <property type="evidence" value="ECO:0007669"/>
    <property type="project" value="InterPro"/>
</dbReference>
<keyword evidence="13" id="KW-1185">Reference proteome</keyword>
<feature type="compositionally biased region" description="Basic and acidic residues" evidence="9">
    <location>
        <begin position="342"/>
        <end position="354"/>
    </location>
</feature>
<evidence type="ECO:0000256" key="8">
    <source>
        <dbReference type="ARBA" id="ARBA00023328"/>
    </source>
</evidence>
<comment type="similarity">
    <text evidence="2">Belongs to the shugoshin family.</text>
</comment>
<evidence type="ECO:0000256" key="5">
    <source>
        <dbReference type="ARBA" id="ARBA00022829"/>
    </source>
</evidence>
<keyword evidence="7" id="KW-0131">Cell cycle</keyword>
<feature type="compositionally biased region" description="Basic and acidic residues" evidence="9">
    <location>
        <begin position="572"/>
        <end position="582"/>
    </location>
</feature>
<evidence type="ECO:0000256" key="3">
    <source>
        <dbReference type="ARBA" id="ARBA00022454"/>
    </source>
</evidence>
<dbReference type="InterPro" id="IPR011516">
    <property type="entry name" value="Shugoshin_N"/>
</dbReference>
<feature type="compositionally biased region" description="Polar residues" evidence="9">
    <location>
        <begin position="120"/>
        <end position="133"/>
    </location>
</feature>
<keyword evidence="6" id="KW-0175">Coiled coil</keyword>
<feature type="compositionally biased region" description="Low complexity" evidence="9">
    <location>
        <begin position="613"/>
        <end position="624"/>
    </location>
</feature>
<evidence type="ECO:0000313" key="13">
    <source>
        <dbReference type="Proteomes" id="UP000037136"/>
    </source>
</evidence>